<dbReference type="eggNOG" id="arCOG00585">
    <property type="taxonomic scope" value="Archaea"/>
</dbReference>
<comment type="subunit">
    <text evidence="8">Homodimer.</text>
</comment>
<comment type="function">
    <text evidence="6 8">Binds and transfers iron-sulfur (Fe-S) clusters to target apoproteins. Can hydrolyze ATP.</text>
</comment>
<dbReference type="GO" id="GO:0005829">
    <property type="term" value="C:cytosol"/>
    <property type="evidence" value="ECO:0007669"/>
    <property type="project" value="TreeGrafter"/>
</dbReference>
<protein>
    <recommendedName>
        <fullName evidence="7 8">Iron-sulfur cluster carrier protein</fullName>
    </recommendedName>
</protein>
<keyword evidence="8" id="KW-0378">Hydrolase</keyword>
<dbReference type="CDD" id="cd02037">
    <property type="entry name" value="Mrp_NBP35"/>
    <property type="match status" value="1"/>
</dbReference>
<organism evidence="9 10">
    <name type="scientific">Aciduliprofundum boonei (strain DSM 19572 / T469)</name>
    <dbReference type="NCBI Taxonomy" id="439481"/>
    <lineage>
        <taxon>Archaea</taxon>
        <taxon>Methanobacteriati</taxon>
        <taxon>Thermoplasmatota</taxon>
        <taxon>DHVE2 group</taxon>
        <taxon>Candidatus Aciduliprofundum</taxon>
    </lineage>
</organism>
<dbReference type="InterPro" id="IPR027417">
    <property type="entry name" value="P-loop_NTPase"/>
</dbReference>
<dbReference type="FunFam" id="3.40.50.300:FF:001119">
    <property type="entry name" value="Iron-sulfur cluster carrier protein"/>
    <property type="match status" value="1"/>
</dbReference>
<dbReference type="PANTHER" id="PTHR23264:SF19">
    <property type="entry name" value="CYTOSOLIC FE-S CLUSTER ASSEMBLY FACTOR NUBP2"/>
    <property type="match status" value="1"/>
</dbReference>
<dbReference type="HOGENOM" id="CLU_024839_0_1_2"/>
<evidence type="ECO:0000256" key="4">
    <source>
        <dbReference type="ARBA" id="ARBA00023004"/>
    </source>
</evidence>
<dbReference type="Gene3D" id="3.40.50.300">
    <property type="entry name" value="P-loop containing nucleotide triphosphate hydrolases"/>
    <property type="match status" value="1"/>
</dbReference>
<evidence type="ECO:0000313" key="9">
    <source>
        <dbReference type="EMBL" id="ADD08333.1"/>
    </source>
</evidence>
<feature type="binding site" evidence="8">
    <location>
        <begin position="44"/>
        <end position="51"/>
    </location>
    <ligand>
        <name>ATP</name>
        <dbReference type="ChEBI" id="CHEBI:30616"/>
    </ligand>
</feature>
<dbReference type="GO" id="GO:0016226">
    <property type="term" value="P:iron-sulfur cluster assembly"/>
    <property type="evidence" value="ECO:0007669"/>
    <property type="project" value="InterPro"/>
</dbReference>
<reference evidence="9" key="1">
    <citation type="submission" date="2010-02" db="EMBL/GenBank/DDBJ databases">
        <title>Complete sequence of Aciduliprofundum boonei T469.</title>
        <authorList>
            <consortium name="US DOE Joint Genome Institute"/>
            <person name="Lucas S."/>
            <person name="Copeland A."/>
            <person name="Lapidus A."/>
            <person name="Cheng J.-F."/>
            <person name="Bruce D."/>
            <person name="Goodwin L."/>
            <person name="Pitluck S."/>
            <person name="Saunders E."/>
            <person name="Detter J.C."/>
            <person name="Han C."/>
            <person name="Tapia R."/>
            <person name="Land M."/>
            <person name="Hauser L."/>
            <person name="Kyrpides N."/>
            <person name="Mikhailova N."/>
            <person name="Flores G."/>
            <person name="Reysenbach A.-L."/>
            <person name="Woyke T."/>
        </authorList>
    </citation>
    <scope>NUCLEOTIDE SEQUENCE</scope>
    <source>
        <strain evidence="9">T469</strain>
    </source>
</reference>
<dbReference type="PRINTS" id="PR00364">
    <property type="entry name" value="DISEASERSIST"/>
</dbReference>
<dbReference type="GO" id="GO:0016887">
    <property type="term" value="F:ATP hydrolysis activity"/>
    <property type="evidence" value="ECO:0007669"/>
    <property type="project" value="UniProtKB-UniRule"/>
</dbReference>
<evidence type="ECO:0000256" key="8">
    <source>
        <dbReference type="HAMAP-Rule" id="MF_02040"/>
    </source>
</evidence>
<dbReference type="GO" id="GO:0140663">
    <property type="term" value="F:ATP-dependent FeS chaperone activity"/>
    <property type="evidence" value="ECO:0007669"/>
    <property type="project" value="InterPro"/>
</dbReference>
<dbReference type="STRING" id="439481.Aboo_0522"/>
<dbReference type="EMBL" id="CP001941">
    <property type="protein sequence ID" value="ADD08333.1"/>
    <property type="molecule type" value="Genomic_DNA"/>
</dbReference>
<evidence type="ECO:0000313" key="10">
    <source>
        <dbReference type="Proteomes" id="UP000001400"/>
    </source>
</evidence>
<dbReference type="SUPFAM" id="SSF52540">
    <property type="entry name" value="P-loop containing nucleoside triphosphate hydrolases"/>
    <property type="match status" value="1"/>
</dbReference>
<keyword evidence="5 8" id="KW-0411">Iron-sulfur</keyword>
<keyword evidence="1 8" id="KW-0479">Metal-binding</keyword>
<evidence type="ECO:0000256" key="3">
    <source>
        <dbReference type="ARBA" id="ARBA00022840"/>
    </source>
</evidence>
<comment type="similarity">
    <text evidence="8">Belongs to the Mrp/NBP35 ATP-binding proteins family.</text>
</comment>
<evidence type="ECO:0000256" key="2">
    <source>
        <dbReference type="ARBA" id="ARBA00022741"/>
    </source>
</evidence>
<dbReference type="AlphaFoldDB" id="B5IA32"/>
<keyword evidence="10" id="KW-1185">Reference proteome</keyword>
<dbReference type="KEGG" id="abi:Aboo_0522"/>
<evidence type="ECO:0000256" key="5">
    <source>
        <dbReference type="ARBA" id="ARBA00023014"/>
    </source>
</evidence>
<name>B5IA32_ACIB4</name>
<gene>
    <name evidence="9" type="ordered locus">Aboo_0522</name>
</gene>
<dbReference type="InterPro" id="IPR019591">
    <property type="entry name" value="Mrp/NBP35_ATP-bd"/>
</dbReference>
<accession>B5IA32</accession>
<dbReference type="PROSITE" id="PS01215">
    <property type="entry name" value="MRP"/>
    <property type="match status" value="1"/>
</dbReference>
<keyword evidence="4 8" id="KW-0408">Iron</keyword>
<evidence type="ECO:0000256" key="6">
    <source>
        <dbReference type="ARBA" id="ARBA00058094"/>
    </source>
</evidence>
<dbReference type="RefSeq" id="WP_008082129.1">
    <property type="nucleotide sequence ID" value="NC_013926.1"/>
</dbReference>
<keyword evidence="3 8" id="KW-0067">ATP-binding</keyword>
<evidence type="ECO:0000256" key="1">
    <source>
        <dbReference type="ARBA" id="ARBA00022723"/>
    </source>
</evidence>
<dbReference type="GO" id="GO:0051536">
    <property type="term" value="F:iron-sulfur cluster binding"/>
    <property type="evidence" value="ECO:0007669"/>
    <property type="project" value="UniProtKB-UniRule"/>
</dbReference>
<dbReference type="HAMAP" id="MF_02040">
    <property type="entry name" value="Mrp_NBP35"/>
    <property type="match status" value="1"/>
</dbReference>
<keyword evidence="2 8" id="KW-0547">Nucleotide-binding</keyword>
<dbReference type="OrthoDB" id="8297at2157"/>
<dbReference type="GO" id="GO:0005524">
    <property type="term" value="F:ATP binding"/>
    <property type="evidence" value="ECO:0007669"/>
    <property type="project" value="UniProtKB-UniRule"/>
</dbReference>
<proteinExistence type="inferred from homology"/>
<dbReference type="GeneID" id="8827467"/>
<sequence>MPVDKETLKKGEETRKRILEAKMVEKRIAEKMKNIKHKIMVLSGKGGVGKTTVAVNLAVTLALKGYKVGLLDADIHGPNVPKMLGVQDAKLTVSPEGLIIPVEPVPNLKAISLQMALPQDDSPIIWRGPLKHKAIQQLLDEVDWGKLDFLIIDMPPGTGDESLSVSQLIPDMDGVLIVATPQEVALLDATKAINFARQLQKKVVGIVENMAGEIFGQGGGKKAAEKYNVPFIGSIPMDARIVKCGDTGEPFVMKYPESEAAKAFENAVDKLLEVLGEK</sequence>
<dbReference type="Pfam" id="PF10609">
    <property type="entry name" value="ParA"/>
    <property type="match status" value="1"/>
</dbReference>
<dbReference type="GO" id="GO:0046872">
    <property type="term" value="F:metal ion binding"/>
    <property type="evidence" value="ECO:0007669"/>
    <property type="project" value="UniProtKB-KW"/>
</dbReference>
<dbReference type="Proteomes" id="UP000001400">
    <property type="component" value="Chromosome"/>
</dbReference>
<dbReference type="PANTHER" id="PTHR23264">
    <property type="entry name" value="NUCLEOTIDE-BINDING PROTEIN NBP35 YEAST -RELATED"/>
    <property type="match status" value="1"/>
</dbReference>
<dbReference type="InterPro" id="IPR000808">
    <property type="entry name" value="Mrp-like_CS"/>
</dbReference>
<evidence type="ECO:0000256" key="7">
    <source>
        <dbReference type="ARBA" id="ARBA00074706"/>
    </source>
</evidence>
<dbReference type="InterPro" id="IPR033756">
    <property type="entry name" value="YlxH/NBP35"/>
</dbReference>